<proteinExistence type="predicted"/>
<evidence type="ECO:0000313" key="1">
    <source>
        <dbReference type="EMBL" id="MBO8433013.1"/>
    </source>
</evidence>
<name>A0A9D9H356_9BACT</name>
<protein>
    <submittedName>
        <fullName evidence="1">Uncharacterized protein</fullName>
    </submittedName>
</protein>
<reference evidence="1" key="1">
    <citation type="submission" date="2020-10" db="EMBL/GenBank/DDBJ databases">
        <authorList>
            <person name="Gilroy R."/>
        </authorList>
    </citation>
    <scope>NUCLEOTIDE SEQUENCE</scope>
    <source>
        <strain evidence="1">2889</strain>
    </source>
</reference>
<dbReference type="EMBL" id="JADIMZ010000102">
    <property type="protein sequence ID" value="MBO8433013.1"/>
    <property type="molecule type" value="Genomic_DNA"/>
</dbReference>
<gene>
    <name evidence="1" type="ORF">IAB08_06950</name>
</gene>
<dbReference type="Proteomes" id="UP000823612">
    <property type="component" value="Unassembled WGS sequence"/>
</dbReference>
<reference evidence="1" key="2">
    <citation type="journal article" date="2021" name="PeerJ">
        <title>Extensive microbial diversity within the chicken gut microbiome revealed by metagenomics and culture.</title>
        <authorList>
            <person name="Gilroy R."/>
            <person name="Ravi A."/>
            <person name="Getino M."/>
            <person name="Pursley I."/>
            <person name="Horton D.L."/>
            <person name="Alikhan N.F."/>
            <person name="Baker D."/>
            <person name="Gharbi K."/>
            <person name="Hall N."/>
            <person name="Watson M."/>
            <person name="Adriaenssens E.M."/>
            <person name="Foster-Nyarko E."/>
            <person name="Jarju S."/>
            <person name="Secka A."/>
            <person name="Antonio M."/>
            <person name="Oren A."/>
            <person name="Chaudhuri R.R."/>
            <person name="La Ragione R."/>
            <person name="Hildebrand F."/>
            <person name="Pallen M.J."/>
        </authorList>
    </citation>
    <scope>NUCLEOTIDE SEQUENCE</scope>
    <source>
        <strain evidence="1">2889</strain>
    </source>
</reference>
<dbReference type="AlphaFoldDB" id="A0A9D9H356"/>
<sequence>MSGILNKMQEALVSLCDWQQSINENIKIIAKEIAEIKCLLQKDAQRYLPQEDASLDENLAEGMEKAALQGQMSMRALYAGACSNGIFISVTAEPVQGKTIYQLFLEGTDKARFEVYQGAMQKVVQDSNFLMEACKMEGRGFRLRTKKKGFAQNDGTIWRLVDPAQVEFY</sequence>
<evidence type="ECO:0000313" key="2">
    <source>
        <dbReference type="Proteomes" id="UP000823612"/>
    </source>
</evidence>
<comment type="caution">
    <text evidence="1">The sequence shown here is derived from an EMBL/GenBank/DDBJ whole genome shotgun (WGS) entry which is preliminary data.</text>
</comment>
<organism evidence="1 2">
    <name type="scientific">Candidatus Pullibacteroides excrementavium</name>
    <dbReference type="NCBI Taxonomy" id="2840905"/>
    <lineage>
        <taxon>Bacteria</taxon>
        <taxon>Pseudomonadati</taxon>
        <taxon>Bacteroidota</taxon>
        <taxon>Bacteroidia</taxon>
        <taxon>Bacteroidales</taxon>
        <taxon>Candidatus Pullibacteroides</taxon>
    </lineage>
</organism>
<accession>A0A9D9H356</accession>